<keyword evidence="5 9" id="KW-0812">Transmembrane</keyword>
<dbReference type="InterPro" id="IPR002549">
    <property type="entry name" value="AI-2E-like"/>
</dbReference>
<reference evidence="10" key="1">
    <citation type="submission" date="2021-02" db="EMBL/GenBank/DDBJ databases">
        <title>The CRISPR/cas machinery reduction and long-range gene transfer in the hot spring cyanobacterium Synechococcus.</title>
        <authorList>
            <person name="Dvorak P."/>
            <person name="Jahodarova E."/>
            <person name="Hasler P."/>
            <person name="Poulickova A."/>
        </authorList>
    </citation>
    <scope>NUCLEOTIDE SEQUENCE</scope>
    <source>
        <strain evidence="10">Rupite</strain>
    </source>
</reference>
<organism evidence="10 11">
    <name type="scientific">Thermostichus vulcanus str. 'Rupite'</name>
    <dbReference type="NCBI Taxonomy" id="2813851"/>
    <lineage>
        <taxon>Bacteria</taxon>
        <taxon>Bacillati</taxon>
        <taxon>Cyanobacteriota</taxon>
        <taxon>Cyanophyceae</taxon>
        <taxon>Thermostichales</taxon>
        <taxon>Thermostichaceae</taxon>
        <taxon>Thermostichus</taxon>
    </lineage>
</organism>
<proteinExistence type="inferred from homology"/>
<dbReference type="EMBL" id="JAFIRA010000042">
    <property type="protein sequence ID" value="MCJ2543976.1"/>
    <property type="molecule type" value="Genomic_DNA"/>
</dbReference>
<protein>
    <submittedName>
        <fullName evidence="10">AI-2E family transporter</fullName>
    </submittedName>
</protein>
<dbReference type="RefSeq" id="WP_244352119.1">
    <property type="nucleotide sequence ID" value="NZ_JAFIRA010000042.1"/>
</dbReference>
<dbReference type="Pfam" id="PF01594">
    <property type="entry name" value="AI-2E_transport"/>
    <property type="match status" value="1"/>
</dbReference>
<evidence type="ECO:0000256" key="6">
    <source>
        <dbReference type="ARBA" id="ARBA00022989"/>
    </source>
</evidence>
<evidence type="ECO:0000256" key="4">
    <source>
        <dbReference type="ARBA" id="ARBA00022475"/>
    </source>
</evidence>
<feature type="transmembrane region" description="Helical" evidence="9">
    <location>
        <begin position="62"/>
        <end position="83"/>
    </location>
</feature>
<keyword evidence="6 9" id="KW-1133">Transmembrane helix</keyword>
<evidence type="ECO:0000256" key="3">
    <source>
        <dbReference type="ARBA" id="ARBA00022448"/>
    </source>
</evidence>
<feature type="transmembrane region" description="Helical" evidence="9">
    <location>
        <begin position="238"/>
        <end position="255"/>
    </location>
</feature>
<feature type="transmembrane region" description="Helical" evidence="9">
    <location>
        <begin position="262"/>
        <end position="286"/>
    </location>
</feature>
<evidence type="ECO:0000256" key="9">
    <source>
        <dbReference type="SAM" id="Phobius"/>
    </source>
</evidence>
<feature type="transmembrane region" description="Helical" evidence="9">
    <location>
        <begin position="214"/>
        <end position="232"/>
    </location>
</feature>
<dbReference type="PANTHER" id="PTHR21716:SF53">
    <property type="entry name" value="PERMEASE PERM-RELATED"/>
    <property type="match status" value="1"/>
</dbReference>
<feature type="region of interest" description="Disordered" evidence="8">
    <location>
        <begin position="356"/>
        <end position="385"/>
    </location>
</feature>
<dbReference type="PANTHER" id="PTHR21716">
    <property type="entry name" value="TRANSMEMBRANE PROTEIN"/>
    <property type="match status" value="1"/>
</dbReference>
<feature type="transmembrane region" description="Helical" evidence="9">
    <location>
        <begin position="156"/>
        <end position="176"/>
    </location>
</feature>
<name>A0ABT0CDX8_THEVL</name>
<feature type="compositionally biased region" description="Basic and acidic residues" evidence="8">
    <location>
        <begin position="400"/>
        <end position="411"/>
    </location>
</feature>
<keyword evidence="11" id="KW-1185">Reference proteome</keyword>
<accession>A0ABT0CDX8</accession>
<gene>
    <name evidence="10" type="ORF">JX360_13870</name>
</gene>
<feature type="transmembrane region" description="Helical" evidence="9">
    <location>
        <begin position="320"/>
        <end position="340"/>
    </location>
</feature>
<comment type="similarity">
    <text evidence="2">Belongs to the autoinducer-2 exporter (AI-2E) (TC 2.A.86) family.</text>
</comment>
<comment type="caution">
    <text evidence="10">The sequence shown here is derived from an EMBL/GenBank/DDBJ whole genome shotgun (WGS) entry which is preliminary data.</text>
</comment>
<comment type="subcellular location">
    <subcellularLocation>
        <location evidence="1">Cell membrane</location>
        <topology evidence="1">Multi-pass membrane protein</topology>
    </subcellularLocation>
</comment>
<feature type="transmembrane region" description="Helical" evidence="9">
    <location>
        <begin position="7"/>
        <end position="26"/>
    </location>
</feature>
<evidence type="ECO:0000256" key="1">
    <source>
        <dbReference type="ARBA" id="ARBA00004651"/>
    </source>
</evidence>
<evidence type="ECO:0000256" key="7">
    <source>
        <dbReference type="ARBA" id="ARBA00023136"/>
    </source>
</evidence>
<feature type="transmembrane region" description="Helical" evidence="9">
    <location>
        <begin position="32"/>
        <end position="50"/>
    </location>
</feature>
<keyword evidence="3" id="KW-0813">Transport</keyword>
<keyword evidence="4" id="KW-1003">Cell membrane</keyword>
<evidence type="ECO:0000256" key="5">
    <source>
        <dbReference type="ARBA" id="ARBA00022692"/>
    </source>
</evidence>
<evidence type="ECO:0000313" key="10">
    <source>
        <dbReference type="EMBL" id="MCJ2543976.1"/>
    </source>
</evidence>
<feature type="region of interest" description="Disordered" evidence="8">
    <location>
        <begin position="400"/>
        <end position="419"/>
    </location>
</feature>
<sequence length="419" mass="45286">MSRRQLTISVSSVALIVATGMLLLLLWQLRSLVLTVMIAVVVAAALAPLVDMAERMRIPRWLAVVVVYLSLIAGILGLALLMGPTVVTQTQRLLVKLPSYLERLQLLIDTWITDLAGVDPVVIDYLNQVINPQAVTGWAIRSGQQLLVQSFDFTRGLLGALLTTLLTIFISGYMLVSGSGLIQGLVELFPYPWNERLAQQVHPMAQRMGGYIQGRVLVSAILGVMITVSLRFLGLSEFAIALGVIAGFTNLIPFIGPVLGSLPALVVAIVQGGWTFLWVLILYVAIQNLETYVLDPLLVGSSVRVKPLYQLLAVLGGTQLLGIIGAVIAPPWVAGSAVLLENLYLKPKQEAEIREKLQSRPDPGTSTQERLPSEHSTHYANGTELSGAVGIQSSADRSLEVEEFEGSKEAELPLSGRKG</sequence>
<dbReference type="Proteomes" id="UP000830835">
    <property type="component" value="Unassembled WGS sequence"/>
</dbReference>
<evidence type="ECO:0000313" key="11">
    <source>
        <dbReference type="Proteomes" id="UP000830835"/>
    </source>
</evidence>
<evidence type="ECO:0000256" key="8">
    <source>
        <dbReference type="SAM" id="MobiDB-lite"/>
    </source>
</evidence>
<keyword evidence="7 9" id="KW-0472">Membrane</keyword>
<evidence type="ECO:0000256" key="2">
    <source>
        <dbReference type="ARBA" id="ARBA00009773"/>
    </source>
</evidence>